<protein>
    <recommendedName>
        <fullName evidence="3">Protein CutA, chloroplastic</fullName>
    </recommendedName>
</protein>
<dbReference type="InterPro" id="IPR004323">
    <property type="entry name" value="Ion_tolerance_CutA"/>
</dbReference>
<name>A0A1D1ZNC0_AUXPR</name>
<sequence length="161" mass="17757">MRPALTRLQCWRTSFATLPKSIQEYRSPSRSWHRGVHERSQALRAMAETTLEGPSLSMLHVTVPSEEVGQQIAGALVEGRLAACVNIIPGIQSVYMWKGKVERDEEHLLVIKTQSMLVPDVAARVKALHPYVEPEVVALPISGGSASYLAWVAECTTHKTA</sequence>
<dbReference type="InterPro" id="IPR011322">
    <property type="entry name" value="N-reg_PII-like_a/b"/>
</dbReference>
<dbReference type="GO" id="GO:0010038">
    <property type="term" value="P:response to metal ion"/>
    <property type="evidence" value="ECO:0007669"/>
    <property type="project" value="InterPro"/>
</dbReference>
<dbReference type="PANTHER" id="PTHR23419:SF8">
    <property type="entry name" value="FI09726P"/>
    <property type="match status" value="1"/>
</dbReference>
<gene>
    <name evidence="2" type="ORF">g.12371</name>
</gene>
<evidence type="ECO:0000313" key="2">
    <source>
        <dbReference type="EMBL" id="JAT68213.1"/>
    </source>
</evidence>
<organism evidence="2">
    <name type="scientific">Auxenochlorella protothecoides</name>
    <name type="common">Green microalga</name>
    <name type="synonym">Chlorella protothecoides</name>
    <dbReference type="NCBI Taxonomy" id="3075"/>
    <lineage>
        <taxon>Eukaryota</taxon>
        <taxon>Viridiplantae</taxon>
        <taxon>Chlorophyta</taxon>
        <taxon>core chlorophytes</taxon>
        <taxon>Trebouxiophyceae</taxon>
        <taxon>Chlorellales</taxon>
        <taxon>Chlorellaceae</taxon>
        <taxon>Auxenochlorella</taxon>
    </lineage>
</organism>
<proteinExistence type="inferred from homology"/>
<evidence type="ECO:0008006" key="3">
    <source>
        <dbReference type="Google" id="ProtNLM"/>
    </source>
</evidence>
<comment type="similarity">
    <text evidence="1">Belongs to the CutA family.</text>
</comment>
<evidence type="ECO:0000256" key="1">
    <source>
        <dbReference type="ARBA" id="ARBA00010169"/>
    </source>
</evidence>
<dbReference type="PANTHER" id="PTHR23419">
    <property type="entry name" value="DIVALENT CATION TOLERANCE CUTA-RELATED"/>
    <property type="match status" value="1"/>
</dbReference>
<accession>A0A1D1ZNC0</accession>
<dbReference type="SUPFAM" id="SSF54913">
    <property type="entry name" value="GlnB-like"/>
    <property type="match status" value="1"/>
</dbReference>
<dbReference type="InterPro" id="IPR015867">
    <property type="entry name" value="N-reg_PII/ATP_PRibTrfase_C"/>
</dbReference>
<dbReference type="AlphaFoldDB" id="A0A1D1ZNC0"/>
<dbReference type="GO" id="GO:0005507">
    <property type="term" value="F:copper ion binding"/>
    <property type="evidence" value="ECO:0007669"/>
    <property type="project" value="TreeGrafter"/>
</dbReference>
<dbReference type="Gene3D" id="3.30.70.120">
    <property type="match status" value="1"/>
</dbReference>
<reference evidence="2" key="1">
    <citation type="submission" date="2015-08" db="EMBL/GenBank/DDBJ databases">
        <authorList>
            <person name="Babu N.S."/>
            <person name="Beckwith C.J."/>
            <person name="Beseler K.G."/>
            <person name="Brison A."/>
            <person name="Carone J.V."/>
            <person name="Caskin T.P."/>
            <person name="Diamond M."/>
            <person name="Durham M.E."/>
            <person name="Foxe J.M."/>
            <person name="Go M."/>
            <person name="Henderson B.A."/>
            <person name="Jones I.B."/>
            <person name="McGettigan J.A."/>
            <person name="Micheletti S.J."/>
            <person name="Nasrallah M.E."/>
            <person name="Ortiz D."/>
            <person name="Piller C.R."/>
            <person name="Privatt S.R."/>
            <person name="Schneider S.L."/>
            <person name="Sharp S."/>
            <person name="Smith T.C."/>
            <person name="Stanton J.D."/>
            <person name="Ullery H.E."/>
            <person name="Wilson R.J."/>
            <person name="Serrano M.G."/>
            <person name="Buck G."/>
            <person name="Lee V."/>
            <person name="Wang Y."/>
            <person name="Carvalho R."/>
            <person name="Voegtly L."/>
            <person name="Shi R."/>
            <person name="Duckworth R."/>
            <person name="Johnson A."/>
            <person name="Loviza R."/>
            <person name="Walstead R."/>
            <person name="Shah Z."/>
            <person name="Kiflezghi M."/>
            <person name="Wade K."/>
            <person name="Ball S.L."/>
            <person name="Bradley K.W."/>
            <person name="Asai D.J."/>
            <person name="Bowman C.A."/>
            <person name="Russell D.A."/>
            <person name="Pope W.H."/>
            <person name="Jacobs-Sera D."/>
            <person name="Hendrix R.W."/>
            <person name="Hatfull G.F."/>
        </authorList>
    </citation>
    <scope>NUCLEOTIDE SEQUENCE</scope>
</reference>
<dbReference type="EMBL" id="GDKF01010409">
    <property type="protein sequence ID" value="JAT68213.1"/>
    <property type="molecule type" value="Transcribed_RNA"/>
</dbReference>
<dbReference type="Pfam" id="PF03091">
    <property type="entry name" value="CutA1"/>
    <property type="match status" value="1"/>
</dbReference>